<evidence type="ECO:0000313" key="3">
    <source>
        <dbReference type="EMBL" id="ALH82529.1"/>
    </source>
</evidence>
<dbReference type="PATRIC" id="fig|33050.5.peg.4117"/>
<dbReference type="SMART" id="SM00530">
    <property type="entry name" value="HTH_XRE"/>
    <property type="match status" value="1"/>
</dbReference>
<dbReference type="GO" id="GO:0003677">
    <property type="term" value="F:DNA binding"/>
    <property type="evidence" value="ECO:0007669"/>
    <property type="project" value="UniProtKB-KW"/>
</dbReference>
<protein>
    <submittedName>
        <fullName evidence="3">XRE family transcriptional regulator</fullName>
    </submittedName>
</protein>
<dbReference type="GO" id="GO:0003700">
    <property type="term" value="F:DNA-binding transcription factor activity"/>
    <property type="evidence" value="ECO:0007669"/>
    <property type="project" value="TreeGrafter"/>
</dbReference>
<keyword evidence="1" id="KW-0238">DNA-binding</keyword>
<proteinExistence type="predicted"/>
<dbReference type="OrthoDB" id="9813152at2"/>
<feature type="domain" description="HTH cro/C1-type" evidence="2">
    <location>
        <begin position="7"/>
        <end position="62"/>
    </location>
</feature>
<dbReference type="Proteomes" id="UP000058074">
    <property type="component" value="Chromosome"/>
</dbReference>
<evidence type="ECO:0000313" key="4">
    <source>
        <dbReference type="Proteomes" id="UP000058074"/>
    </source>
</evidence>
<reference evidence="3 4" key="1">
    <citation type="journal article" date="2015" name="Genome Announc.">
        <title>Complete Genome Sequence of Polypropylene Glycol- and Polyethylene Glycol-Degrading Sphingopyxis macrogoltabida Strain EY-1.</title>
        <authorList>
            <person name="Ohtsubo Y."/>
            <person name="Nagata Y."/>
            <person name="Numata M."/>
            <person name="Tsuchikane K."/>
            <person name="Hosoyama A."/>
            <person name="Yamazoe A."/>
            <person name="Tsuda M."/>
            <person name="Fujita N."/>
            <person name="Kawai F."/>
        </authorList>
    </citation>
    <scope>NUCLEOTIDE SEQUENCE [LARGE SCALE GENOMIC DNA]</scope>
    <source>
        <strain evidence="3 4">EY-1</strain>
    </source>
</reference>
<dbReference type="InterPro" id="IPR010982">
    <property type="entry name" value="Lambda_DNA-bd_dom_sf"/>
</dbReference>
<sequence length="106" mass="11965">MKFGVRIKDLRTRKGLTLDQLAQETGSSKSYIWELENKNPPRPSAEKLSAIASALGVTVDYLIGSDKQTLSQAEDTAFFRQYSGLPEETRRQIREMASILDTKSRK</sequence>
<dbReference type="PANTHER" id="PTHR46797">
    <property type="entry name" value="HTH-TYPE TRANSCRIPTIONAL REGULATOR"/>
    <property type="match status" value="1"/>
</dbReference>
<dbReference type="SUPFAM" id="SSF47413">
    <property type="entry name" value="lambda repressor-like DNA-binding domains"/>
    <property type="match status" value="1"/>
</dbReference>
<evidence type="ECO:0000259" key="2">
    <source>
        <dbReference type="PROSITE" id="PS50943"/>
    </source>
</evidence>
<dbReference type="PANTHER" id="PTHR46797:SF1">
    <property type="entry name" value="METHYLPHOSPHONATE SYNTHASE"/>
    <property type="match status" value="1"/>
</dbReference>
<gene>
    <name evidence="3" type="ORF">AN936_19840</name>
</gene>
<name>A0A0N9V437_SPHMC</name>
<dbReference type="PROSITE" id="PS50943">
    <property type="entry name" value="HTH_CROC1"/>
    <property type="match status" value="1"/>
</dbReference>
<dbReference type="AlphaFoldDB" id="A0A0N9V437"/>
<dbReference type="RefSeq" id="WP_054589564.1">
    <property type="nucleotide sequence ID" value="NZ_CP012700.1"/>
</dbReference>
<dbReference type="CDD" id="cd00093">
    <property type="entry name" value="HTH_XRE"/>
    <property type="match status" value="1"/>
</dbReference>
<dbReference type="InterPro" id="IPR001387">
    <property type="entry name" value="Cro/C1-type_HTH"/>
</dbReference>
<dbReference type="EMBL" id="CP012700">
    <property type="protein sequence ID" value="ALH82529.1"/>
    <property type="molecule type" value="Genomic_DNA"/>
</dbReference>
<dbReference type="InterPro" id="IPR050807">
    <property type="entry name" value="TransReg_Diox_bact_type"/>
</dbReference>
<accession>A0A0N9V437</accession>
<dbReference type="GO" id="GO:0005829">
    <property type="term" value="C:cytosol"/>
    <property type="evidence" value="ECO:0007669"/>
    <property type="project" value="TreeGrafter"/>
</dbReference>
<dbReference type="Gene3D" id="1.10.260.40">
    <property type="entry name" value="lambda repressor-like DNA-binding domains"/>
    <property type="match status" value="1"/>
</dbReference>
<evidence type="ECO:0000256" key="1">
    <source>
        <dbReference type="ARBA" id="ARBA00023125"/>
    </source>
</evidence>
<organism evidence="3 4">
    <name type="scientific">Sphingopyxis macrogoltabida</name>
    <name type="common">Sphingomonas macrogoltabidus</name>
    <dbReference type="NCBI Taxonomy" id="33050"/>
    <lineage>
        <taxon>Bacteria</taxon>
        <taxon>Pseudomonadati</taxon>
        <taxon>Pseudomonadota</taxon>
        <taxon>Alphaproteobacteria</taxon>
        <taxon>Sphingomonadales</taxon>
        <taxon>Sphingomonadaceae</taxon>
        <taxon>Sphingopyxis</taxon>
    </lineage>
</organism>
<dbReference type="KEGG" id="smag:AN936_19840"/>
<dbReference type="Pfam" id="PF01381">
    <property type="entry name" value="HTH_3"/>
    <property type="match status" value="1"/>
</dbReference>